<name>A0ACB9S1K0_9MYRT</name>
<gene>
    <name evidence="1" type="ORF">MLD38_009538</name>
</gene>
<dbReference type="Proteomes" id="UP001057402">
    <property type="component" value="Chromosome 3"/>
</dbReference>
<evidence type="ECO:0000313" key="2">
    <source>
        <dbReference type="Proteomes" id="UP001057402"/>
    </source>
</evidence>
<dbReference type="EMBL" id="CM042882">
    <property type="protein sequence ID" value="KAI4383734.1"/>
    <property type="molecule type" value="Genomic_DNA"/>
</dbReference>
<proteinExistence type="predicted"/>
<keyword evidence="2" id="KW-1185">Reference proteome</keyword>
<sequence length="129" mass="15028">MEDMEIIPRPPPRYTSLIELLPPSSSCKYCLSKNYGSATMTPRLQGEVQVNIEDILIRDDLVRKAARAYLRPRCDPGYQYTIQSPSQVACDRHRSFIRSSWNRLKAMSLALCDYFCRSKKMKEYEARKN</sequence>
<protein>
    <submittedName>
        <fullName evidence="1">Uncharacterized protein</fullName>
    </submittedName>
</protein>
<evidence type="ECO:0000313" key="1">
    <source>
        <dbReference type="EMBL" id="KAI4383734.1"/>
    </source>
</evidence>
<comment type="caution">
    <text evidence="1">The sequence shown here is derived from an EMBL/GenBank/DDBJ whole genome shotgun (WGS) entry which is preliminary data.</text>
</comment>
<accession>A0ACB9S1K0</accession>
<organism evidence="1 2">
    <name type="scientific">Melastoma candidum</name>
    <dbReference type="NCBI Taxonomy" id="119954"/>
    <lineage>
        <taxon>Eukaryota</taxon>
        <taxon>Viridiplantae</taxon>
        <taxon>Streptophyta</taxon>
        <taxon>Embryophyta</taxon>
        <taxon>Tracheophyta</taxon>
        <taxon>Spermatophyta</taxon>
        <taxon>Magnoliopsida</taxon>
        <taxon>eudicotyledons</taxon>
        <taxon>Gunneridae</taxon>
        <taxon>Pentapetalae</taxon>
        <taxon>rosids</taxon>
        <taxon>malvids</taxon>
        <taxon>Myrtales</taxon>
        <taxon>Melastomataceae</taxon>
        <taxon>Melastomatoideae</taxon>
        <taxon>Melastomateae</taxon>
        <taxon>Melastoma</taxon>
    </lineage>
</organism>
<reference evidence="2" key="1">
    <citation type="journal article" date="2023" name="Front. Plant Sci.">
        <title>Chromosomal-level genome assembly of Melastoma candidum provides insights into trichome evolution.</title>
        <authorList>
            <person name="Zhong Y."/>
            <person name="Wu W."/>
            <person name="Sun C."/>
            <person name="Zou P."/>
            <person name="Liu Y."/>
            <person name="Dai S."/>
            <person name="Zhou R."/>
        </authorList>
    </citation>
    <scope>NUCLEOTIDE SEQUENCE [LARGE SCALE GENOMIC DNA]</scope>
</reference>